<sequence>MRISFVHTKGGVGKTTNSIMLAAAAQRRGIKVEVFDTDPQGSATRWAEVAEANGDPLDFPVEHLNAKQLLSRPTSDGWQIVDTPPGQASEIQAAIDTADLVIVPTHPAPLDIDRVWPTLKTVTHRMAGVLLIGVHERRLLYQDTRDIFEEQGVPTFYNFVPDREDIKNLFGTNPDNLYTFDDICTEILGIGEDD</sequence>
<dbReference type="InterPro" id="IPR050678">
    <property type="entry name" value="DNA_Partitioning_ATPase"/>
</dbReference>
<dbReference type="Gene3D" id="3.40.50.300">
    <property type="entry name" value="P-loop containing nucleotide triphosphate hydrolases"/>
    <property type="match status" value="1"/>
</dbReference>
<dbReference type="Pfam" id="PF01656">
    <property type="entry name" value="CbiA"/>
    <property type="match status" value="1"/>
</dbReference>
<dbReference type="PANTHER" id="PTHR13696">
    <property type="entry name" value="P-LOOP CONTAINING NUCLEOSIDE TRIPHOSPHATE HYDROLASE"/>
    <property type="match status" value="1"/>
</dbReference>
<dbReference type="EMBL" id="CP064956">
    <property type="protein sequence ID" value="QPK84390.1"/>
    <property type="molecule type" value="Genomic_DNA"/>
</dbReference>
<feature type="domain" description="CobQ/CobB/MinD/ParA nucleotide binding" evidence="1">
    <location>
        <begin position="3"/>
        <end position="168"/>
    </location>
</feature>
<dbReference type="InterPro" id="IPR027417">
    <property type="entry name" value="P-loop_NTPase"/>
</dbReference>
<reference evidence="2 3" key="1">
    <citation type="submission" date="2020-11" db="EMBL/GenBank/DDBJ databases">
        <title>Corynebacterium sp. MC1420.</title>
        <authorList>
            <person name="Zhou J."/>
        </authorList>
    </citation>
    <scope>NUCLEOTIDE SEQUENCE [LARGE SCALE GENOMIC DNA]</scope>
    <source>
        <strain evidence="2 3">MC1420</strain>
        <plasmid evidence="2 3">unnamed</plasmid>
    </source>
</reference>
<keyword evidence="3" id="KW-1185">Reference proteome</keyword>
<protein>
    <submittedName>
        <fullName evidence="2">ParA family protein</fullName>
    </submittedName>
</protein>
<evidence type="ECO:0000259" key="1">
    <source>
        <dbReference type="Pfam" id="PF01656"/>
    </source>
</evidence>
<dbReference type="KEGG" id="cqn:G7Y29_10670"/>
<dbReference type="AlphaFoldDB" id="A0A7T0PFY7"/>
<name>A0A7T0PFY7_9CORY</name>
<evidence type="ECO:0000313" key="2">
    <source>
        <dbReference type="EMBL" id="QPK84390.1"/>
    </source>
</evidence>
<keyword evidence="2" id="KW-0614">Plasmid</keyword>
<proteinExistence type="predicted"/>
<dbReference type="PIRSF" id="PIRSF009320">
    <property type="entry name" value="Nuc_binding_HP_1000"/>
    <property type="match status" value="1"/>
</dbReference>
<gene>
    <name evidence="2" type="ORF">G7Y29_10670</name>
</gene>
<organism evidence="2 3">
    <name type="scientific">Corynebacterium qintianiae</name>
    <dbReference type="NCBI Taxonomy" id="2709392"/>
    <lineage>
        <taxon>Bacteria</taxon>
        <taxon>Bacillati</taxon>
        <taxon>Actinomycetota</taxon>
        <taxon>Actinomycetes</taxon>
        <taxon>Mycobacteriales</taxon>
        <taxon>Corynebacteriaceae</taxon>
        <taxon>Corynebacterium</taxon>
    </lineage>
</organism>
<evidence type="ECO:0000313" key="3">
    <source>
        <dbReference type="Proteomes" id="UP000594586"/>
    </source>
</evidence>
<dbReference type="RefSeq" id="WP_165005132.1">
    <property type="nucleotide sequence ID" value="NZ_CP064956.1"/>
</dbReference>
<dbReference type="SUPFAM" id="SSF52540">
    <property type="entry name" value="P-loop containing nucleoside triphosphate hydrolases"/>
    <property type="match status" value="1"/>
</dbReference>
<dbReference type="Proteomes" id="UP000594586">
    <property type="component" value="Plasmid unnamed"/>
</dbReference>
<dbReference type="CDD" id="cd02042">
    <property type="entry name" value="ParAB_family"/>
    <property type="match status" value="1"/>
</dbReference>
<dbReference type="InterPro" id="IPR002586">
    <property type="entry name" value="CobQ/CobB/MinD/ParA_Nub-bd_dom"/>
</dbReference>
<geneLocation type="plasmid" evidence="2 3">
    <name>unnamed</name>
</geneLocation>
<accession>A0A7T0PFY7</accession>
<dbReference type="PANTHER" id="PTHR13696:SF99">
    <property type="entry name" value="COBYRINIC ACID AC-DIAMIDE SYNTHASE"/>
    <property type="match status" value="1"/>
</dbReference>